<dbReference type="GO" id="GO:0016712">
    <property type="term" value="F:oxidoreductase activity, acting on paired donors, with incorporation or reduction of molecular oxygen, reduced flavin or flavoprotein as one donor, and incorporation of one atom of oxygen"/>
    <property type="evidence" value="ECO:0007669"/>
    <property type="project" value="TreeGrafter"/>
</dbReference>
<dbReference type="GO" id="GO:0005737">
    <property type="term" value="C:cytoplasm"/>
    <property type="evidence" value="ECO:0007669"/>
    <property type="project" value="TreeGrafter"/>
</dbReference>
<comment type="subcellular location">
    <subcellularLocation>
        <location evidence="2">Membrane</location>
    </subcellularLocation>
</comment>
<comment type="cofactor">
    <cofactor evidence="1 10">
        <name>heme</name>
        <dbReference type="ChEBI" id="CHEBI:30413"/>
    </cofactor>
</comment>
<keyword evidence="6 11" id="KW-0560">Oxidoreductase</keyword>
<dbReference type="InterPro" id="IPR002401">
    <property type="entry name" value="Cyt_P450_E_grp-I"/>
</dbReference>
<dbReference type="Gene3D" id="1.10.630.10">
    <property type="entry name" value="Cytochrome P450"/>
    <property type="match status" value="1"/>
</dbReference>
<keyword evidence="7 10" id="KW-0408">Iron</keyword>
<keyword evidence="13" id="KW-1185">Reference proteome</keyword>
<evidence type="ECO:0000256" key="4">
    <source>
        <dbReference type="ARBA" id="ARBA00022617"/>
    </source>
</evidence>
<protein>
    <submittedName>
        <fullName evidence="14">Cytochrome P450 2C5-like</fullName>
    </submittedName>
</protein>
<feature type="transmembrane region" description="Helical" evidence="12">
    <location>
        <begin position="6"/>
        <end position="23"/>
    </location>
</feature>
<keyword evidence="4 10" id="KW-0349">Heme</keyword>
<dbReference type="GO" id="GO:0005506">
    <property type="term" value="F:iron ion binding"/>
    <property type="evidence" value="ECO:0007669"/>
    <property type="project" value="InterPro"/>
</dbReference>
<dbReference type="InterPro" id="IPR036396">
    <property type="entry name" value="Cyt_P450_sf"/>
</dbReference>
<evidence type="ECO:0000313" key="13">
    <source>
        <dbReference type="Proteomes" id="UP001652622"/>
    </source>
</evidence>
<sequence>MQVDLVPGAIILFVLFLLIFWAFRFQQARVRLPPGPRPWLFLGNVLQKDIFPLHKTYTKLSKKYGPVFTLWIGTKPLVVICGYEAVKSALVTHSEEFGGRPSVPILHQVTKGNGLISEYKKWKVMRRFTLTTLRNFGMGRKSMAERMLEEAHYLVKKLTTFEGQSFDIVPSITSAVSNVMCSVVFGNRFSYETKISELLEILQAFSGFFVSPLGTVYSALPNIMNFFPGPHKKVFSDCNKICDFIRNEVDTHKKTLDPDNPRDFIDCFLLKLEKEEDSSVLSTEDLVMSVFELFTAGTDSTSSVISYGLNLLAKFPNIQAKAQEEIDDIVGTNRNPSIEDRMNLPYINALVHEVLRFPQASIENFPRMTTQDVNFKGHFIPQGTTILTLGISVHFDPLCWEDPTKFDPGHFLNEKGKFQKKDAYLPFSAGKRACPGEALADMEIFLFFVVLLQHFTFELTMDPEKIDLEALFKESRKNGKYRYLRAIKRKI</sequence>
<dbReference type="GO" id="GO:0006805">
    <property type="term" value="P:xenobiotic metabolic process"/>
    <property type="evidence" value="ECO:0007669"/>
    <property type="project" value="TreeGrafter"/>
</dbReference>
<evidence type="ECO:0000313" key="14">
    <source>
        <dbReference type="RefSeq" id="XP_034264136.1"/>
    </source>
</evidence>
<dbReference type="GO" id="GO:0020037">
    <property type="term" value="F:heme binding"/>
    <property type="evidence" value="ECO:0007669"/>
    <property type="project" value="InterPro"/>
</dbReference>
<dbReference type="InterPro" id="IPR050182">
    <property type="entry name" value="Cytochrome_P450_fam2"/>
</dbReference>
<evidence type="ECO:0000256" key="12">
    <source>
        <dbReference type="SAM" id="Phobius"/>
    </source>
</evidence>
<dbReference type="RefSeq" id="XP_034264136.1">
    <property type="nucleotide sequence ID" value="XM_034408245.2"/>
</dbReference>
<dbReference type="InterPro" id="IPR017972">
    <property type="entry name" value="Cyt_P450_CS"/>
</dbReference>
<evidence type="ECO:0000256" key="7">
    <source>
        <dbReference type="ARBA" id="ARBA00023004"/>
    </source>
</evidence>
<keyword evidence="12" id="KW-1133">Transmembrane helix</keyword>
<evidence type="ECO:0000256" key="8">
    <source>
        <dbReference type="ARBA" id="ARBA00023033"/>
    </source>
</evidence>
<dbReference type="Pfam" id="PF00067">
    <property type="entry name" value="p450"/>
    <property type="match status" value="1"/>
</dbReference>
<keyword evidence="8 11" id="KW-0503">Monooxygenase</keyword>
<dbReference type="PANTHER" id="PTHR24300:SF389">
    <property type="entry name" value="CYTOCHROME P450 2C20"/>
    <property type="match status" value="1"/>
</dbReference>
<proteinExistence type="inferred from homology"/>
<evidence type="ECO:0000256" key="1">
    <source>
        <dbReference type="ARBA" id="ARBA00001971"/>
    </source>
</evidence>
<comment type="similarity">
    <text evidence="3 11">Belongs to the cytochrome P450 family.</text>
</comment>
<evidence type="ECO:0000256" key="3">
    <source>
        <dbReference type="ARBA" id="ARBA00010617"/>
    </source>
</evidence>
<keyword evidence="9 12" id="KW-0472">Membrane</keyword>
<evidence type="ECO:0000256" key="5">
    <source>
        <dbReference type="ARBA" id="ARBA00022723"/>
    </source>
</evidence>
<dbReference type="Proteomes" id="UP001652622">
    <property type="component" value="Unplaced"/>
</dbReference>
<feature type="binding site" description="axial binding residue" evidence="10">
    <location>
        <position position="434"/>
    </location>
    <ligand>
        <name>heme</name>
        <dbReference type="ChEBI" id="CHEBI:30413"/>
    </ligand>
    <ligandPart>
        <name>Fe</name>
        <dbReference type="ChEBI" id="CHEBI:18248"/>
    </ligandPart>
</feature>
<dbReference type="FunFam" id="1.10.630.10:FF:000004">
    <property type="entry name" value="cytochrome P450 2D15 isoform X1"/>
    <property type="match status" value="1"/>
</dbReference>
<dbReference type="InterPro" id="IPR001128">
    <property type="entry name" value="Cyt_P450"/>
</dbReference>
<dbReference type="PANTHER" id="PTHR24300">
    <property type="entry name" value="CYTOCHROME P450 508A4-RELATED"/>
    <property type="match status" value="1"/>
</dbReference>
<dbReference type="SUPFAM" id="SSF48264">
    <property type="entry name" value="Cytochrome P450"/>
    <property type="match status" value="1"/>
</dbReference>
<dbReference type="OrthoDB" id="1103324at2759"/>
<dbReference type="GO" id="GO:0008392">
    <property type="term" value="F:arachidonate epoxygenase activity"/>
    <property type="evidence" value="ECO:0007669"/>
    <property type="project" value="TreeGrafter"/>
</dbReference>
<dbReference type="GO" id="GO:0019373">
    <property type="term" value="P:epoxygenase P450 pathway"/>
    <property type="evidence" value="ECO:0007669"/>
    <property type="project" value="TreeGrafter"/>
</dbReference>
<keyword evidence="5 10" id="KW-0479">Metal-binding</keyword>
<dbReference type="OMA" id="MMLRFGE"/>
<dbReference type="PRINTS" id="PR00385">
    <property type="entry name" value="P450"/>
</dbReference>
<evidence type="ECO:0000256" key="2">
    <source>
        <dbReference type="ARBA" id="ARBA00004370"/>
    </source>
</evidence>
<evidence type="ECO:0000256" key="10">
    <source>
        <dbReference type="PIRSR" id="PIRSR602401-1"/>
    </source>
</evidence>
<name>A0A6P9B6G6_PANGU</name>
<dbReference type="AlphaFoldDB" id="A0A6P9B6G6"/>
<accession>A0A6P9B6G6</accession>
<dbReference type="GeneID" id="117660168"/>
<evidence type="ECO:0000256" key="6">
    <source>
        <dbReference type="ARBA" id="ARBA00023002"/>
    </source>
</evidence>
<dbReference type="PRINTS" id="PR00463">
    <property type="entry name" value="EP450I"/>
</dbReference>
<dbReference type="KEGG" id="pgut:117660168"/>
<reference evidence="14" key="1">
    <citation type="submission" date="2025-08" db="UniProtKB">
        <authorList>
            <consortium name="RefSeq"/>
        </authorList>
    </citation>
    <scope>IDENTIFICATION</scope>
    <source>
        <tissue evidence="14">Blood</tissue>
    </source>
</reference>
<dbReference type="GO" id="GO:0016020">
    <property type="term" value="C:membrane"/>
    <property type="evidence" value="ECO:0007669"/>
    <property type="project" value="UniProtKB-SubCell"/>
</dbReference>
<gene>
    <name evidence="14" type="primary">LOC117660168</name>
</gene>
<organism evidence="13 14">
    <name type="scientific">Pantherophis guttatus</name>
    <name type="common">Corn snake</name>
    <name type="synonym">Elaphe guttata</name>
    <dbReference type="NCBI Taxonomy" id="94885"/>
    <lineage>
        <taxon>Eukaryota</taxon>
        <taxon>Metazoa</taxon>
        <taxon>Chordata</taxon>
        <taxon>Craniata</taxon>
        <taxon>Vertebrata</taxon>
        <taxon>Euteleostomi</taxon>
        <taxon>Lepidosauria</taxon>
        <taxon>Squamata</taxon>
        <taxon>Bifurcata</taxon>
        <taxon>Unidentata</taxon>
        <taxon>Episquamata</taxon>
        <taxon>Toxicofera</taxon>
        <taxon>Serpentes</taxon>
        <taxon>Colubroidea</taxon>
        <taxon>Colubridae</taxon>
        <taxon>Colubrinae</taxon>
        <taxon>Pantherophis</taxon>
    </lineage>
</organism>
<evidence type="ECO:0000256" key="11">
    <source>
        <dbReference type="RuleBase" id="RU000461"/>
    </source>
</evidence>
<dbReference type="PROSITE" id="PS00086">
    <property type="entry name" value="CYTOCHROME_P450"/>
    <property type="match status" value="1"/>
</dbReference>
<evidence type="ECO:0000256" key="9">
    <source>
        <dbReference type="ARBA" id="ARBA00023136"/>
    </source>
</evidence>
<keyword evidence="12" id="KW-0812">Transmembrane</keyword>